<dbReference type="PANTHER" id="PTHR16140:SF0">
    <property type="entry name" value="NON-STRUCTURAL MAINTENANCE OF CHROMOSOMES ELEMENT 4"/>
    <property type="match status" value="1"/>
</dbReference>
<dbReference type="Proteomes" id="UP000663879">
    <property type="component" value="Unassembled WGS sequence"/>
</dbReference>
<evidence type="ECO:0000259" key="9">
    <source>
        <dbReference type="Pfam" id="PF08743"/>
    </source>
</evidence>
<evidence type="ECO:0000256" key="1">
    <source>
        <dbReference type="ARBA" id="ARBA00004123"/>
    </source>
</evidence>
<dbReference type="Pfam" id="PF08743">
    <property type="entry name" value="Nse4_C"/>
    <property type="match status" value="1"/>
</dbReference>
<evidence type="ECO:0000256" key="8">
    <source>
        <dbReference type="SAM" id="MobiDB-lite"/>
    </source>
</evidence>
<comment type="subcellular location">
    <subcellularLocation>
        <location evidence="1 7">Nucleus</location>
    </subcellularLocation>
</comment>
<dbReference type="AlphaFoldDB" id="A0A813UNH4"/>
<dbReference type="Pfam" id="PF15412">
    <property type="entry name" value="Nse4-Nse3_bdg"/>
    <property type="match status" value="1"/>
</dbReference>
<comment type="function">
    <text evidence="7">Component of the SMC5-SMC6 complex, that promotes sister chromatid alignment after DNA damage and facilitates double-stranded DNA breaks (DSBs) repair via homologous recombination between sister chromatids.</text>
</comment>
<comment type="subunit">
    <text evidence="7">Component of the SMC5-SMC6 complex.</text>
</comment>
<dbReference type="GO" id="GO:0006310">
    <property type="term" value="P:DNA recombination"/>
    <property type="evidence" value="ECO:0007669"/>
    <property type="project" value="UniProtKB-UniRule"/>
</dbReference>
<keyword evidence="5 7" id="KW-0234">DNA repair</keyword>
<dbReference type="InterPro" id="IPR029225">
    <property type="entry name" value="Nse4_Nse3-bd"/>
</dbReference>
<evidence type="ECO:0000256" key="4">
    <source>
        <dbReference type="ARBA" id="ARBA00023172"/>
    </source>
</evidence>
<evidence type="ECO:0000256" key="5">
    <source>
        <dbReference type="ARBA" id="ARBA00023204"/>
    </source>
</evidence>
<dbReference type="OrthoDB" id="361242at2759"/>
<dbReference type="PANTHER" id="PTHR16140">
    <property type="entry name" value="NON-STRUCTURAL MAINTENANCE OF CHROMOSOMES ELEMENT 4"/>
    <property type="match status" value="1"/>
</dbReference>
<dbReference type="GO" id="GO:0005634">
    <property type="term" value="C:nucleus"/>
    <property type="evidence" value="ECO:0007669"/>
    <property type="project" value="UniProtKB-SubCell"/>
</dbReference>
<evidence type="ECO:0000313" key="12">
    <source>
        <dbReference type="Proteomes" id="UP000663879"/>
    </source>
</evidence>
<comment type="caution">
    <text evidence="11">The sequence shown here is derived from an EMBL/GenBank/DDBJ whole genome shotgun (WGS) entry which is preliminary data.</text>
</comment>
<evidence type="ECO:0000313" key="11">
    <source>
        <dbReference type="EMBL" id="CAF0830142.1"/>
    </source>
</evidence>
<protein>
    <recommendedName>
        <fullName evidence="7">Non-structural maintenance of chromosomes element 4</fullName>
    </recommendedName>
</protein>
<gene>
    <name evidence="11" type="ORF">OXX778_LOCUS7920</name>
</gene>
<evidence type="ECO:0000256" key="6">
    <source>
        <dbReference type="ARBA" id="ARBA00023242"/>
    </source>
</evidence>
<feature type="region of interest" description="Disordered" evidence="8">
    <location>
        <begin position="120"/>
        <end position="150"/>
    </location>
</feature>
<dbReference type="GO" id="GO:0006281">
    <property type="term" value="P:DNA repair"/>
    <property type="evidence" value="ECO:0007669"/>
    <property type="project" value="UniProtKB-UniRule"/>
</dbReference>
<keyword evidence="12" id="KW-1185">Reference proteome</keyword>
<evidence type="ECO:0000256" key="2">
    <source>
        <dbReference type="ARBA" id="ARBA00008997"/>
    </source>
</evidence>
<name>A0A813UNH4_9BILA</name>
<sequence>MSSAATSDITMEEDSTTIEEDANRIRRIYRNIREKITENRLEFIDPNSDAIENTLENVENTFRNVKKPREAVSDSHVLLELAILGKERIRNVHCEFRSFNNTEFMDKIRNFMIGKSKKDISELNDSDNPIDSDEEMNQTQRNSKKSRTNTKSSNYLLTKPILTKFGDYSMNFFRVLPRPTFLLGSLDKQLPMVAKKVRQRKTAEKVTEQQVTKIKELEVYSKDKEISTTVSEIERIYKILKRIYKKFKGPCCLYEFVINPKSFCRTIENIFYVSFLVKDGYARIYLDNDNLPVVEPILENEPESFDTNEMVKKKKTNVVNVQSMVSLTKLEWKEIIETFNIQSAVISDPTPSK</sequence>
<proteinExistence type="inferred from homology"/>
<evidence type="ECO:0000256" key="3">
    <source>
        <dbReference type="ARBA" id="ARBA00022763"/>
    </source>
</evidence>
<comment type="similarity">
    <text evidence="2 7">Belongs to the NSE4 family.</text>
</comment>
<accession>A0A813UNH4</accession>
<feature type="domain" description="Nse4/EID protein Nse3/MAGE-binding" evidence="10">
    <location>
        <begin position="74"/>
        <end position="126"/>
    </location>
</feature>
<feature type="compositionally biased region" description="Acidic residues" evidence="8">
    <location>
        <begin position="122"/>
        <end position="136"/>
    </location>
</feature>
<feature type="domain" description="Non-structural maintenance of chromosome element 4 C-terminal" evidence="9">
    <location>
        <begin position="251"/>
        <end position="346"/>
    </location>
</feature>
<evidence type="ECO:0000256" key="7">
    <source>
        <dbReference type="RuleBase" id="RU365071"/>
    </source>
</evidence>
<keyword evidence="4 7" id="KW-0233">DNA recombination</keyword>
<organism evidence="11 12">
    <name type="scientific">Brachionus calyciflorus</name>
    <dbReference type="NCBI Taxonomy" id="104777"/>
    <lineage>
        <taxon>Eukaryota</taxon>
        <taxon>Metazoa</taxon>
        <taxon>Spiralia</taxon>
        <taxon>Gnathifera</taxon>
        <taxon>Rotifera</taxon>
        <taxon>Eurotatoria</taxon>
        <taxon>Monogononta</taxon>
        <taxon>Pseudotrocha</taxon>
        <taxon>Ploima</taxon>
        <taxon>Brachionidae</taxon>
        <taxon>Brachionus</taxon>
    </lineage>
</organism>
<keyword evidence="6 7" id="KW-0539">Nucleus</keyword>
<dbReference type="GO" id="GO:0030915">
    <property type="term" value="C:Smc5-Smc6 complex"/>
    <property type="evidence" value="ECO:0007669"/>
    <property type="project" value="UniProtKB-UniRule"/>
</dbReference>
<keyword evidence="3 7" id="KW-0227">DNA damage</keyword>
<dbReference type="InterPro" id="IPR014854">
    <property type="entry name" value="Nse4_C"/>
</dbReference>
<dbReference type="InterPro" id="IPR027786">
    <property type="entry name" value="Nse4/EID"/>
</dbReference>
<reference evidence="11" key="1">
    <citation type="submission" date="2021-02" db="EMBL/GenBank/DDBJ databases">
        <authorList>
            <person name="Nowell W R."/>
        </authorList>
    </citation>
    <scope>NUCLEOTIDE SEQUENCE</scope>
    <source>
        <strain evidence="11">Ploen Becks lab</strain>
    </source>
</reference>
<evidence type="ECO:0000259" key="10">
    <source>
        <dbReference type="Pfam" id="PF15412"/>
    </source>
</evidence>
<dbReference type="EMBL" id="CAJNOC010001049">
    <property type="protein sequence ID" value="CAF0830142.1"/>
    <property type="molecule type" value="Genomic_DNA"/>
</dbReference>